<evidence type="ECO:0000313" key="2">
    <source>
        <dbReference type="EMBL" id="NKF21200.1"/>
    </source>
</evidence>
<dbReference type="AlphaFoldDB" id="A0A970B558"/>
<evidence type="ECO:0000313" key="3">
    <source>
        <dbReference type="Proteomes" id="UP000653472"/>
    </source>
</evidence>
<dbReference type="PROSITE" id="PS51482">
    <property type="entry name" value="DEGV"/>
    <property type="match status" value="1"/>
</dbReference>
<organism evidence="2 3">
    <name type="scientific">Solimonas marina</name>
    <dbReference type="NCBI Taxonomy" id="2714601"/>
    <lineage>
        <taxon>Bacteria</taxon>
        <taxon>Pseudomonadati</taxon>
        <taxon>Pseudomonadota</taxon>
        <taxon>Gammaproteobacteria</taxon>
        <taxon>Nevskiales</taxon>
        <taxon>Nevskiaceae</taxon>
        <taxon>Solimonas</taxon>
    </lineage>
</organism>
<dbReference type="InterPro" id="IPR043168">
    <property type="entry name" value="DegV_C"/>
</dbReference>
<protein>
    <recommendedName>
        <fullName evidence="4">EDD domain protein, DegV family</fullName>
    </recommendedName>
</protein>
<dbReference type="SUPFAM" id="SSF82549">
    <property type="entry name" value="DAK1/DegV-like"/>
    <property type="match status" value="1"/>
</dbReference>
<keyword evidence="1" id="KW-0446">Lipid-binding</keyword>
<dbReference type="InterPro" id="IPR003797">
    <property type="entry name" value="DegV"/>
</dbReference>
<accession>A0A970B558</accession>
<gene>
    <name evidence="2" type="ORF">G7Y82_02645</name>
</gene>
<sequence>MRVGIVTDASCDLPGEFLREHNIGVMPVLITHGAGMFEDDRDATLSARYHAGDWLTGVGRARTQALPLAATRAYLVERVLPFADYAFCITVGSIFGDVHDNTAKAATALLADQQSGPDSGMPPFVLRVVDSRSMLSGPGLLVAEAARCIADGWSAIELRQHLETLRDRICVYWVPDDLYELRRRARARGPRRVDWLQAVVGSAFDLRSLVLAHRDRVEPVGPIGTRARVSQRLFERVARRIENGIDVPDICISYGGTLDALHALPGYSRLASAAQGCGVRLLESVMSISGAVNVGRGCLSVAYLGETLSLDA</sequence>
<dbReference type="InterPro" id="IPR050270">
    <property type="entry name" value="DegV_domain_contain"/>
</dbReference>
<dbReference type="PANTHER" id="PTHR33434:SF2">
    <property type="entry name" value="FATTY ACID-BINDING PROTEIN TM_1468"/>
    <property type="match status" value="1"/>
</dbReference>
<dbReference type="EMBL" id="JAAVXB010000001">
    <property type="protein sequence ID" value="NKF21200.1"/>
    <property type="molecule type" value="Genomic_DNA"/>
</dbReference>
<evidence type="ECO:0000256" key="1">
    <source>
        <dbReference type="ARBA" id="ARBA00023121"/>
    </source>
</evidence>
<dbReference type="Proteomes" id="UP000653472">
    <property type="component" value="Unassembled WGS sequence"/>
</dbReference>
<evidence type="ECO:0008006" key="4">
    <source>
        <dbReference type="Google" id="ProtNLM"/>
    </source>
</evidence>
<dbReference type="GO" id="GO:0008289">
    <property type="term" value="F:lipid binding"/>
    <property type="evidence" value="ECO:0007669"/>
    <property type="project" value="UniProtKB-KW"/>
</dbReference>
<proteinExistence type="predicted"/>
<dbReference type="Gene3D" id="3.40.50.10170">
    <property type="match status" value="1"/>
</dbReference>
<reference evidence="2" key="1">
    <citation type="submission" date="2020-03" db="EMBL/GenBank/DDBJ databases">
        <title>Solimonas marina sp. nov., isolated from deep seawater of the Pacific Ocean.</title>
        <authorList>
            <person name="Liu X."/>
            <person name="Lai Q."/>
            <person name="Sun F."/>
            <person name="Gai Y."/>
            <person name="Li G."/>
            <person name="Shao Z."/>
        </authorList>
    </citation>
    <scope>NUCLEOTIDE SEQUENCE</scope>
    <source>
        <strain evidence="2">C16B3</strain>
    </source>
</reference>
<comment type="caution">
    <text evidence="2">The sequence shown here is derived from an EMBL/GenBank/DDBJ whole genome shotgun (WGS) entry which is preliminary data.</text>
</comment>
<name>A0A970B558_9GAMM</name>
<keyword evidence="3" id="KW-1185">Reference proteome</keyword>
<dbReference type="Gene3D" id="3.30.1180.10">
    <property type="match status" value="1"/>
</dbReference>
<dbReference type="RefSeq" id="WP_168146434.1">
    <property type="nucleotide sequence ID" value="NZ_JAAVXB010000001.1"/>
</dbReference>
<dbReference type="PANTHER" id="PTHR33434">
    <property type="entry name" value="DEGV DOMAIN-CONTAINING PROTEIN DR_1986-RELATED"/>
    <property type="match status" value="1"/>
</dbReference>
<dbReference type="Pfam" id="PF02645">
    <property type="entry name" value="DegV"/>
    <property type="match status" value="1"/>
</dbReference>